<evidence type="ECO:0000259" key="8">
    <source>
        <dbReference type="PROSITE" id="PS50928"/>
    </source>
</evidence>
<reference evidence="10" key="1">
    <citation type="journal article" date="2019" name="Int. J. Syst. Evol. Microbiol.">
        <title>The Global Catalogue of Microorganisms (GCM) 10K type strain sequencing project: providing services to taxonomists for standard genome sequencing and annotation.</title>
        <authorList>
            <consortium name="The Broad Institute Genomics Platform"/>
            <consortium name="The Broad Institute Genome Sequencing Center for Infectious Disease"/>
            <person name="Wu L."/>
            <person name="Ma J."/>
        </authorList>
    </citation>
    <scope>NUCLEOTIDE SEQUENCE [LARGE SCALE GENOMIC DNA]</scope>
    <source>
        <strain evidence="10">KCTC 12907</strain>
    </source>
</reference>
<evidence type="ECO:0000256" key="7">
    <source>
        <dbReference type="RuleBase" id="RU363032"/>
    </source>
</evidence>
<dbReference type="InterPro" id="IPR000515">
    <property type="entry name" value="MetI-like"/>
</dbReference>
<dbReference type="InterPro" id="IPR035906">
    <property type="entry name" value="MetI-like_sf"/>
</dbReference>
<organism evidence="9 10">
    <name type="scientific">Cohnella cellulosilytica</name>
    <dbReference type="NCBI Taxonomy" id="986710"/>
    <lineage>
        <taxon>Bacteria</taxon>
        <taxon>Bacillati</taxon>
        <taxon>Bacillota</taxon>
        <taxon>Bacilli</taxon>
        <taxon>Bacillales</taxon>
        <taxon>Paenibacillaceae</taxon>
        <taxon>Cohnella</taxon>
    </lineage>
</organism>
<feature type="transmembrane region" description="Helical" evidence="7">
    <location>
        <begin position="273"/>
        <end position="294"/>
    </location>
</feature>
<keyword evidence="5 7" id="KW-1133">Transmembrane helix</keyword>
<evidence type="ECO:0000256" key="1">
    <source>
        <dbReference type="ARBA" id="ARBA00004651"/>
    </source>
</evidence>
<comment type="subcellular location">
    <subcellularLocation>
        <location evidence="1 7">Cell membrane</location>
        <topology evidence="1 7">Multi-pass membrane protein</topology>
    </subcellularLocation>
</comment>
<feature type="transmembrane region" description="Helical" evidence="7">
    <location>
        <begin position="216"/>
        <end position="235"/>
    </location>
</feature>
<dbReference type="PANTHER" id="PTHR43227:SF11">
    <property type="entry name" value="BLL4140 PROTEIN"/>
    <property type="match status" value="1"/>
</dbReference>
<evidence type="ECO:0000256" key="4">
    <source>
        <dbReference type="ARBA" id="ARBA00022692"/>
    </source>
</evidence>
<dbReference type="EMBL" id="JBHTAI010000011">
    <property type="protein sequence ID" value="MFC7150639.1"/>
    <property type="molecule type" value="Genomic_DNA"/>
</dbReference>
<keyword evidence="3" id="KW-1003">Cell membrane</keyword>
<feature type="transmembrane region" description="Helical" evidence="7">
    <location>
        <begin position="117"/>
        <end position="138"/>
    </location>
</feature>
<keyword evidence="10" id="KW-1185">Reference proteome</keyword>
<proteinExistence type="inferred from homology"/>
<keyword evidence="2 7" id="KW-0813">Transport</keyword>
<evidence type="ECO:0000256" key="6">
    <source>
        <dbReference type="ARBA" id="ARBA00023136"/>
    </source>
</evidence>
<evidence type="ECO:0000256" key="5">
    <source>
        <dbReference type="ARBA" id="ARBA00022989"/>
    </source>
</evidence>
<evidence type="ECO:0000256" key="3">
    <source>
        <dbReference type="ARBA" id="ARBA00022475"/>
    </source>
</evidence>
<evidence type="ECO:0000256" key="2">
    <source>
        <dbReference type="ARBA" id="ARBA00022448"/>
    </source>
</evidence>
<dbReference type="Gene3D" id="1.10.3720.10">
    <property type="entry name" value="MetI-like"/>
    <property type="match status" value="1"/>
</dbReference>
<dbReference type="InterPro" id="IPR050809">
    <property type="entry name" value="UgpAE/MalFG_permease"/>
</dbReference>
<dbReference type="Proteomes" id="UP001596378">
    <property type="component" value="Unassembled WGS sequence"/>
</dbReference>
<feature type="transmembrane region" description="Helical" evidence="7">
    <location>
        <begin position="174"/>
        <end position="196"/>
    </location>
</feature>
<evidence type="ECO:0000313" key="10">
    <source>
        <dbReference type="Proteomes" id="UP001596378"/>
    </source>
</evidence>
<gene>
    <name evidence="9" type="ORF">ACFQMJ_19070</name>
</gene>
<sequence>MNNAARTLGRGMLRSWQLYVLLVPALAYLFLFRYVPMYGAQIAFKDFNIAKGIIDSPWAGLKHFDRFFHAYDFWRIIKNTLFLSVYHLAASFPIPILLALSLNYVRNMRFKKTVQMVTYAPYFISLVVLVSIIMQFLAPRTGPINNLLTFTGMSEINFMGKPELFSSIYVWSDVWQNAGFACIIYLAALSGVDPAWHESAVIDGASIARRVWHIDLPTLMPIAIILLILNIGNMFDLGFEKVLLMQNPLNLRSSEIIDTYVYKLGLTAQLPNYSYAAAIGLFKNIVAFILIVGVNQTARKLGRTSLW</sequence>
<comment type="similarity">
    <text evidence="7">Belongs to the binding-protein-dependent transport system permease family.</text>
</comment>
<feature type="transmembrane region" description="Helical" evidence="7">
    <location>
        <begin position="16"/>
        <end position="35"/>
    </location>
</feature>
<name>A0ABW2FET5_9BACL</name>
<accession>A0ABW2FET5</accession>
<keyword evidence="4 7" id="KW-0812">Transmembrane</keyword>
<dbReference type="PROSITE" id="PS50928">
    <property type="entry name" value="ABC_TM1"/>
    <property type="match status" value="1"/>
</dbReference>
<protein>
    <submittedName>
        <fullName evidence="9">ABC transporter permease</fullName>
    </submittedName>
</protein>
<dbReference type="SUPFAM" id="SSF161098">
    <property type="entry name" value="MetI-like"/>
    <property type="match status" value="1"/>
</dbReference>
<dbReference type="PANTHER" id="PTHR43227">
    <property type="entry name" value="BLL4140 PROTEIN"/>
    <property type="match status" value="1"/>
</dbReference>
<keyword evidence="6 7" id="KW-0472">Membrane</keyword>
<dbReference type="CDD" id="cd06261">
    <property type="entry name" value="TM_PBP2"/>
    <property type="match status" value="1"/>
</dbReference>
<feature type="transmembrane region" description="Helical" evidence="7">
    <location>
        <begin position="81"/>
        <end position="105"/>
    </location>
</feature>
<comment type="caution">
    <text evidence="9">The sequence shown here is derived from an EMBL/GenBank/DDBJ whole genome shotgun (WGS) entry which is preliminary data.</text>
</comment>
<evidence type="ECO:0000313" key="9">
    <source>
        <dbReference type="EMBL" id="MFC7150639.1"/>
    </source>
</evidence>
<dbReference type="Pfam" id="PF00528">
    <property type="entry name" value="BPD_transp_1"/>
    <property type="match status" value="1"/>
</dbReference>
<feature type="domain" description="ABC transmembrane type-1" evidence="8">
    <location>
        <begin position="77"/>
        <end position="294"/>
    </location>
</feature>
<dbReference type="RefSeq" id="WP_378053021.1">
    <property type="nucleotide sequence ID" value="NZ_JBHMDN010000069.1"/>
</dbReference>